<name>A0A9D4ZMX2_ADICA</name>
<keyword evidence="2" id="KW-1185">Reference proteome</keyword>
<dbReference type="AlphaFoldDB" id="A0A9D4ZMX2"/>
<evidence type="ECO:0000313" key="1">
    <source>
        <dbReference type="EMBL" id="KAI5079612.1"/>
    </source>
</evidence>
<proteinExistence type="predicted"/>
<gene>
    <name evidence="1" type="ORF">GOP47_0005091</name>
</gene>
<sequence length="107" mass="11245">MGLKMMCVCSSEQFKADRDPIAAMAAQGMAAASGLSTKTIEGEAKLDEGNIEEAESSLREALLFVKGVADVCLGFCEFERASTLGITTSTDGFVWRRGAERAAMAGA</sequence>
<dbReference type="EMBL" id="JABFUD020000005">
    <property type="protein sequence ID" value="KAI5079612.1"/>
    <property type="molecule type" value="Genomic_DNA"/>
</dbReference>
<accession>A0A9D4ZMX2</accession>
<reference evidence="1 2" key="1">
    <citation type="submission" date="2021-01" db="EMBL/GenBank/DDBJ databases">
        <title>Adiantum capillus-veneris genome.</title>
        <authorList>
            <person name="Fang Y."/>
            <person name="Liao Q."/>
        </authorList>
    </citation>
    <scope>NUCLEOTIDE SEQUENCE [LARGE SCALE GENOMIC DNA]</scope>
    <source>
        <strain evidence="1">H3</strain>
        <tissue evidence="1">Leaf</tissue>
    </source>
</reference>
<protein>
    <submittedName>
        <fullName evidence="1">Uncharacterized protein</fullName>
    </submittedName>
</protein>
<evidence type="ECO:0000313" key="2">
    <source>
        <dbReference type="Proteomes" id="UP000886520"/>
    </source>
</evidence>
<dbReference type="Proteomes" id="UP000886520">
    <property type="component" value="Chromosome 5"/>
</dbReference>
<organism evidence="1 2">
    <name type="scientific">Adiantum capillus-veneris</name>
    <name type="common">Maidenhair fern</name>
    <dbReference type="NCBI Taxonomy" id="13818"/>
    <lineage>
        <taxon>Eukaryota</taxon>
        <taxon>Viridiplantae</taxon>
        <taxon>Streptophyta</taxon>
        <taxon>Embryophyta</taxon>
        <taxon>Tracheophyta</taxon>
        <taxon>Polypodiopsida</taxon>
        <taxon>Polypodiidae</taxon>
        <taxon>Polypodiales</taxon>
        <taxon>Pteridineae</taxon>
        <taxon>Pteridaceae</taxon>
        <taxon>Vittarioideae</taxon>
        <taxon>Adiantum</taxon>
    </lineage>
</organism>
<comment type="caution">
    <text evidence="1">The sequence shown here is derived from an EMBL/GenBank/DDBJ whole genome shotgun (WGS) entry which is preliminary data.</text>
</comment>